<keyword evidence="1" id="KW-0812">Transmembrane</keyword>
<dbReference type="SUPFAM" id="SSF103473">
    <property type="entry name" value="MFS general substrate transporter"/>
    <property type="match status" value="1"/>
</dbReference>
<dbReference type="InterPro" id="IPR027197">
    <property type="entry name" value="SLC43A3"/>
</dbReference>
<dbReference type="PANTHER" id="PTHR20765">
    <property type="entry name" value="SOLUTE CARRIER FAMILY 43 MEMBER 3-RELATED"/>
    <property type="match status" value="1"/>
</dbReference>
<feature type="transmembrane region" description="Helical" evidence="1">
    <location>
        <begin position="302"/>
        <end position="322"/>
    </location>
</feature>
<dbReference type="InterPro" id="IPR011701">
    <property type="entry name" value="MFS"/>
</dbReference>
<organism evidence="2 3">
    <name type="scientific">Calicophoron daubneyi</name>
    <name type="common">Rumen fluke</name>
    <name type="synonym">Paramphistomum daubneyi</name>
    <dbReference type="NCBI Taxonomy" id="300641"/>
    <lineage>
        <taxon>Eukaryota</taxon>
        <taxon>Metazoa</taxon>
        <taxon>Spiralia</taxon>
        <taxon>Lophotrochozoa</taxon>
        <taxon>Platyhelminthes</taxon>
        <taxon>Trematoda</taxon>
        <taxon>Digenea</taxon>
        <taxon>Plagiorchiida</taxon>
        <taxon>Pronocephalata</taxon>
        <taxon>Paramphistomoidea</taxon>
        <taxon>Paramphistomidae</taxon>
        <taxon>Calicophoron</taxon>
    </lineage>
</organism>
<evidence type="ECO:0000313" key="3">
    <source>
        <dbReference type="Proteomes" id="UP001497525"/>
    </source>
</evidence>
<keyword evidence="1" id="KW-1133">Transmembrane helix</keyword>
<feature type="transmembrane region" description="Helical" evidence="1">
    <location>
        <begin position="88"/>
        <end position="108"/>
    </location>
</feature>
<feature type="transmembrane region" description="Helical" evidence="1">
    <location>
        <begin position="358"/>
        <end position="379"/>
    </location>
</feature>
<feature type="transmembrane region" description="Helical" evidence="1">
    <location>
        <begin position="251"/>
        <end position="274"/>
    </location>
</feature>
<protein>
    <recommendedName>
        <fullName evidence="4">Solute carrier family 43 member 3</fullName>
    </recommendedName>
</protein>
<feature type="transmembrane region" description="Helical" evidence="1">
    <location>
        <begin position="6"/>
        <end position="24"/>
    </location>
</feature>
<dbReference type="InterPro" id="IPR036259">
    <property type="entry name" value="MFS_trans_sf"/>
</dbReference>
<feature type="transmembrane region" description="Helical" evidence="1">
    <location>
        <begin position="56"/>
        <end position="76"/>
    </location>
</feature>
<feature type="transmembrane region" description="Helical" evidence="1">
    <location>
        <begin position="201"/>
        <end position="222"/>
    </location>
</feature>
<keyword evidence="1" id="KW-0472">Membrane</keyword>
<dbReference type="Gene3D" id="1.20.1250.20">
    <property type="entry name" value="MFS general substrate transporter like domains"/>
    <property type="match status" value="1"/>
</dbReference>
<evidence type="ECO:0008006" key="4">
    <source>
        <dbReference type="Google" id="ProtNLM"/>
    </source>
</evidence>
<feature type="transmembrane region" description="Helical" evidence="1">
    <location>
        <begin position="391"/>
        <end position="408"/>
    </location>
</feature>
<dbReference type="Pfam" id="PF07690">
    <property type="entry name" value="MFS_1"/>
    <property type="match status" value="1"/>
</dbReference>
<proteinExistence type="predicted"/>
<dbReference type="GO" id="GO:0022857">
    <property type="term" value="F:transmembrane transporter activity"/>
    <property type="evidence" value="ECO:0007669"/>
    <property type="project" value="InterPro"/>
</dbReference>
<dbReference type="Proteomes" id="UP001497525">
    <property type="component" value="Unassembled WGS sequence"/>
</dbReference>
<reference evidence="2" key="1">
    <citation type="submission" date="2024-06" db="EMBL/GenBank/DDBJ databases">
        <authorList>
            <person name="Liu X."/>
            <person name="Lenzi L."/>
            <person name="Haldenby T S."/>
            <person name="Uol C."/>
        </authorList>
    </citation>
    <scope>NUCLEOTIDE SEQUENCE</scope>
</reference>
<feature type="transmembrane region" description="Helical" evidence="1">
    <location>
        <begin position="120"/>
        <end position="140"/>
    </location>
</feature>
<accession>A0AAV2TZS7</accession>
<feature type="transmembrane region" description="Helical" evidence="1">
    <location>
        <begin position="31"/>
        <end position="50"/>
    </location>
</feature>
<evidence type="ECO:0000313" key="2">
    <source>
        <dbReference type="EMBL" id="CAL5142407.1"/>
    </source>
</evidence>
<name>A0AAV2TZS7_CALDB</name>
<sequence length="411" mass="45933">MFSYAFTTWVVVQMFLVSGAGVIMDKIGLRALKILAVLLYSLGTVMFAFTSKGCSHIIFVAGVLVAVGSTSTLICNQQISLMFPRLRGIAISLMSGAFDSGTLVTFVISQTVPVISLKLSFLILAGSAFVYGVLMALFVLTRWAPDMANLPGNQLRTAYAKFEDDRETPFETKSDKQLANELDERIDVFLLERYPSVRKCLLSWPFLAGVTFMMFGVLRHAYFLGQLGQQLHYLFDRDQETIENFEKISSALLMGGLIISPVSGFVLDVSRAYYRQKMIGKFRELQGCIVDEQLYCCHLRSIAPAFLLIAVSATIYSMLMFVKHKITFYFVFFFYVLVRSLLFSATVNFILNAFPVRYFGTITGIMSTMAGLFSLIQSAMLQLDPVTGNELAVAACTVLFFAPLVLFFKRQ</sequence>
<comment type="caution">
    <text evidence="2">The sequence shown here is derived from an EMBL/GenBank/DDBJ whole genome shotgun (WGS) entry which is preliminary data.</text>
</comment>
<gene>
    <name evidence="2" type="ORF">CDAUBV1_LOCUS17632</name>
</gene>
<dbReference type="PANTHER" id="PTHR20765:SF1">
    <property type="entry name" value="EQUILIBRATIVE NUCLEOBASE TRANSPORTER 1"/>
    <property type="match status" value="1"/>
</dbReference>
<dbReference type="EMBL" id="CAXLJL010001033">
    <property type="protein sequence ID" value="CAL5142407.1"/>
    <property type="molecule type" value="Genomic_DNA"/>
</dbReference>
<evidence type="ECO:0000256" key="1">
    <source>
        <dbReference type="SAM" id="Phobius"/>
    </source>
</evidence>
<dbReference type="AlphaFoldDB" id="A0AAV2TZS7"/>
<feature type="transmembrane region" description="Helical" evidence="1">
    <location>
        <begin position="328"/>
        <end position="351"/>
    </location>
</feature>